<name>A0A931PTQ5_FIMGI</name>
<keyword evidence="2" id="KW-0238">DNA-binding</keyword>
<dbReference type="SMART" id="SM00344">
    <property type="entry name" value="HTH_ASNC"/>
    <property type="match status" value="1"/>
</dbReference>
<dbReference type="AlphaFoldDB" id="A0A931PTQ5"/>
<dbReference type="Pfam" id="PF01037">
    <property type="entry name" value="AsnC_trans_reg"/>
    <property type="match status" value="1"/>
</dbReference>
<organism evidence="5 6">
    <name type="scientific">Fimbriimonas ginsengisoli</name>
    <dbReference type="NCBI Taxonomy" id="1005039"/>
    <lineage>
        <taxon>Bacteria</taxon>
        <taxon>Bacillati</taxon>
        <taxon>Armatimonadota</taxon>
        <taxon>Fimbriimonadia</taxon>
        <taxon>Fimbriimonadales</taxon>
        <taxon>Fimbriimonadaceae</taxon>
        <taxon>Fimbriimonas</taxon>
    </lineage>
</organism>
<keyword evidence="3" id="KW-0804">Transcription</keyword>
<keyword evidence="1" id="KW-0805">Transcription regulation</keyword>
<evidence type="ECO:0000259" key="4">
    <source>
        <dbReference type="PROSITE" id="PS50956"/>
    </source>
</evidence>
<dbReference type="PRINTS" id="PR00033">
    <property type="entry name" value="HTHASNC"/>
</dbReference>
<evidence type="ECO:0000256" key="2">
    <source>
        <dbReference type="ARBA" id="ARBA00023125"/>
    </source>
</evidence>
<evidence type="ECO:0000256" key="3">
    <source>
        <dbReference type="ARBA" id="ARBA00023163"/>
    </source>
</evidence>
<dbReference type="Gene3D" id="3.30.70.920">
    <property type="match status" value="1"/>
</dbReference>
<accession>A0A931PTQ5</accession>
<dbReference type="PANTHER" id="PTHR30154:SF34">
    <property type="entry name" value="TRANSCRIPTIONAL REGULATOR AZLB"/>
    <property type="match status" value="1"/>
</dbReference>
<dbReference type="EMBL" id="JACOSL010000006">
    <property type="protein sequence ID" value="MBI1755712.1"/>
    <property type="molecule type" value="Genomic_DNA"/>
</dbReference>
<reference evidence="5" key="1">
    <citation type="submission" date="2020-07" db="EMBL/GenBank/DDBJ databases">
        <title>Huge and variable diversity of episymbiotic CPR bacteria and DPANN archaea in groundwater ecosystems.</title>
        <authorList>
            <person name="He C.Y."/>
            <person name="Keren R."/>
            <person name="Whittaker M."/>
            <person name="Farag I.F."/>
            <person name="Doudna J."/>
            <person name="Cate J.H.D."/>
            <person name="Banfield J.F."/>
        </authorList>
    </citation>
    <scope>NUCLEOTIDE SEQUENCE</scope>
    <source>
        <strain evidence="5">NC_groundwater_17_Pr7_B-0.1um_64_12</strain>
    </source>
</reference>
<dbReference type="Pfam" id="PF13412">
    <property type="entry name" value="HTH_24"/>
    <property type="match status" value="1"/>
</dbReference>
<protein>
    <submittedName>
        <fullName evidence="5">Lrp/AsnC family transcriptional regulator</fullName>
    </submittedName>
</protein>
<dbReference type="SUPFAM" id="SSF46785">
    <property type="entry name" value="Winged helix' DNA-binding domain"/>
    <property type="match status" value="1"/>
</dbReference>
<dbReference type="InterPro" id="IPR000485">
    <property type="entry name" value="AsnC-type_HTH_dom"/>
</dbReference>
<dbReference type="GO" id="GO:0043565">
    <property type="term" value="F:sequence-specific DNA binding"/>
    <property type="evidence" value="ECO:0007669"/>
    <property type="project" value="InterPro"/>
</dbReference>
<dbReference type="InterPro" id="IPR036388">
    <property type="entry name" value="WH-like_DNA-bd_sf"/>
</dbReference>
<proteinExistence type="predicted"/>
<evidence type="ECO:0000313" key="5">
    <source>
        <dbReference type="EMBL" id="MBI1755712.1"/>
    </source>
</evidence>
<sequence>MSITRHLDEIDVLILAELQNDGRMTNAELAKRIRRSPPSTLQRVRALERSGFIRSYTALLDPERLGLRTIVLAMISLSLHQEQPIERFRKSVQDIDEIVECYNVSGEFDFLLKILVKDIRAYEVLMRERLSKIKGVRQIRSSFVLGSSKHTTRVPLPIRRDPSP</sequence>
<dbReference type="GO" id="GO:0043200">
    <property type="term" value="P:response to amino acid"/>
    <property type="evidence" value="ECO:0007669"/>
    <property type="project" value="TreeGrafter"/>
</dbReference>
<dbReference type="PROSITE" id="PS50956">
    <property type="entry name" value="HTH_ASNC_2"/>
    <property type="match status" value="1"/>
</dbReference>
<dbReference type="SUPFAM" id="SSF54909">
    <property type="entry name" value="Dimeric alpha+beta barrel"/>
    <property type="match status" value="1"/>
</dbReference>
<dbReference type="Proteomes" id="UP000727962">
    <property type="component" value="Unassembled WGS sequence"/>
</dbReference>
<dbReference type="InterPro" id="IPR019888">
    <property type="entry name" value="Tscrpt_reg_AsnC-like"/>
</dbReference>
<dbReference type="InterPro" id="IPR011008">
    <property type="entry name" value="Dimeric_a/b-barrel"/>
</dbReference>
<evidence type="ECO:0000256" key="1">
    <source>
        <dbReference type="ARBA" id="ARBA00023015"/>
    </source>
</evidence>
<dbReference type="InterPro" id="IPR036390">
    <property type="entry name" value="WH_DNA-bd_sf"/>
</dbReference>
<comment type="caution">
    <text evidence="5">The sequence shown here is derived from an EMBL/GenBank/DDBJ whole genome shotgun (WGS) entry which is preliminary data.</text>
</comment>
<gene>
    <name evidence="5" type="ORF">HYR64_01220</name>
</gene>
<evidence type="ECO:0000313" key="6">
    <source>
        <dbReference type="Proteomes" id="UP000727962"/>
    </source>
</evidence>
<dbReference type="PANTHER" id="PTHR30154">
    <property type="entry name" value="LEUCINE-RESPONSIVE REGULATORY PROTEIN"/>
    <property type="match status" value="1"/>
</dbReference>
<dbReference type="InterPro" id="IPR019887">
    <property type="entry name" value="Tscrpt_reg_AsnC/Lrp_C"/>
</dbReference>
<dbReference type="Gene3D" id="1.10.10.10">
    <property type="entry name" value="Winged helix-like DNA-binding domain superfamily/Winged helix DNA-binding domain"/>
    <property type="match status" value="1"/>
</dbReference>
<dbReference type="GO" id="GO:0005829">
    <property type="term" value="C:cytosol"/>
    <property type="evidence" value="ECO:0007669"/>
    <property type="project" value="TreeGrafter"/>
</dbReference>
<feature type="domain" description="HTH asnC-type" evidence="4">
    <location>
        <begin position="7"/>
        <end position="68"/>
    </location>
</feature>